<reference evidence="4 5" key="1">
    <citation type="submission" date="2020-08" db="EMBL/GenBank/DDBJ databases">
        <title>Genomic Encyclopedia of Type Strains, Phase III (KMG-III): the genomes of soil and plant-associated and newly described type strains.</title>
        <authorList>
            <person name="Whitman W."/>
        </authorList>
    </citation>
    <scope>NUCLEOTIDE SEQUENCE [LARGE SCALE GENOMIC DNA]</scope>
    <source>
        <strain evidence="4 5">CECT 5862</strain>
    </source>
</reference>
<dbReference type="Proteomes" id="UP000570361">
    <property type="component" value="Unassembled WGS sequence"/>
</dbReference>
<dbReference type="Pfam" id="PF00015">
    <property type="entry name" value="MCPsignal"/>
    <property type="match status" value="1"/>
</dbReference>
<dbReference type="PANTHER" id="PTHR32089:SF112">
    <property type="entry name" value="LYSOZYME-LIKE PROTEIN-RELATED"/>
    <property type="match status" value="1"/>
</dbReference>
<dbReference type="Gene3D" id="1.10.287.950">
    <property type="entry name" value="Methyl-accepting chemotaxis protein"/>
    <property type="match status" value="1"/>
</dbReference>
<comment type="caution">
    <text evidence="4">The sequence shown here is derived from an EMBL/GenBank/DDBJ whole genome shotgun (WGS) entry which is preliminary data.</text>
</comment>
<dbReference type="EMBL" id="JACHXK010000027">
    <property type="protein sequence ID" value="MBB3114198.1"/>
    <property type="molecule type" value="Genomic_DNA"/>
</dbReference>
<keyword evidence="5" id="KW-1185">Reference proteome</keyword>
<dbReference type="GO" id="GO:0007165">
    <property type="term" value="P:signal transduction"/>
    <property type="evidence" value="ECO:0007669"/>
    <property type="project" value="UniProtKB-KW"/>
</dbReference>
<dbReference type="PANTHER" id="PTHR32089">
    <property type="entry name" value="METHYL-ACCEPTING CHEMOTAXIS PROTEIN MCPB"/>
    <property type="match status" value="1"/>
</dbReference>
<dbReference type="AlphaFoldDB" id="A0A7W5B4E6"/>
<evidence type="ECO:0000313" key="5">
    <source>
        <dbReference type="Proteomes" id="UP000570361"/>
    </source>
</evidence>
<dbReference type="InterPro" id="IPR004089">
    <property type="entry name" value="MCPsignal_dom"/>
</dbReference>
<dbReference type="GO" id="GO:0016020">
    <property type="term" value="C:membrane"/>
    <property type="evidence" value="ECO:0007669"/>
    <property type="project" value="InterPro"/>
</dbReference>
<keyword evidence="1 2" id="KW-0807">Transducer</keyword>
<protein>
    <submittedName>
        <fullName evidence="4">Methyl-accepting chemotaxis protein</fullName>
    </submittedName>
</protein>
<feature type="domain" description="Methyl-accepting transducer" evidence="3">
    <location>
        <begin position="1"/>
        <end position="121"/>
    </location>
</feature>
<dbReference type="SUPFAM" id="SSF58104">
    <property type="entry name" value="Methyl-accepting chemotaxis protein (MCP) signaling domain"/>
    <property type="match status" value="1"/>
</dbReference>
<dbReference type="PROSITE" id="PS50111">
    <property type="entry name" value="CHEMOTAXIS_TRANSDUC_2"/>
    <property type="match status" value="1"/>
</dbReference>
<evidence type="ECO:0000313" key="4">
    <source>
        <dbReference type="EMBL" id="MBB3114198.1"/>
    </source>
</evidence>
<proteinExistence type="predicted"/>
<gene>
    <name evidence="4" type="ORF">FHS18_006316</name>
</gene>
<evidence type="ECO:0000259" key="3">
    <source>
        <dbReference type="PROSITE" id="PS50111"/>
    </source>
</evidence>
<dbReference type="RefSeq" id="WP_183604248.1">
    <property type="nucleotide sequence ID" value="NZ_JACHXK010000027.1"/>
</dbReference>
<name>A0A7W5B4E6_9BACL</name>
<evidence type="ECO:0000256" key="2">
    <source>
        <dbReference type="PROSITE-ProRule" id="PRU00284"/>
    </source>
</evidence>
<accession>A0A7W5B4E6</accession>
<evidence type="ECO:0000256" key="1">
    <source>
        <dbReference type="ARBA" id="ARBA00023224"/>
    </source>
</evidence>
<sequence>MGEAGKGFAVVANEVRKFAERSSIATKEISELIKDIQKDTRQAVISSETGNEASFRAGQAFEEIRGTFHVTSQRISEIAVACEEQASQSSEVQVSIQNIAAVTEETAAGAEETAAATTEMVRMVE</sequence>
<organism evidence="4 5">
    <name type="scientific">Paenibacillus phyllosphaerae</name>
    <dbReference type="NCBI Taxonomy" id="274593"/>
    <lineage>
        <taxon>Bacteria</taxon>
        <taxon>Bacillati</taxon>
        <taxon>Bacillota</taxon>
        <taxon>Bacilli</taxon>
        <taxon>Bacillales</taxon>
        <taxon>Paenibacillaceae</taxon>
        <taxon>Paenibacillus</taxon>
    </lineage>
</organism>